<keyword evidence="1" id="KW-1133">Transmembrane helix</keyword>
<evidence type="ECO:0000256" key="1">
    <source>
        <dbReference type="SAM" id="Phobius"/>
    </source>
</evidence>
<protein>
    <recommendedName>
        <fullName evidence="4">Monovalent cation/H(+) antiporter subunit G</fullName>
    </recommendedName>
</protein>
<dbReference type="Pfam" id="PF03334">
    <property type="entry name" value="PhaG_MnhG_YufB"/>
    <property type="match status" value="1"/>
</dbReference>
<keyword evidence="1" id="KW-0472">Membrane</keyword>
<dbReference type="AlphaFoldDB" id="A0A8J4AA13"/>
<keyword evidence="3" id="KW-1185">Reference proteome</keyword>
<feature type="transmembrane region" description="Helical" evidence="1">
    <location>
        <begin position="34"/>
        <end position="57"/>
    </location>
</feature>
<dbReference type="InterPro" id="IPR005133">
    <property type="entry name" value="PhaG_MnhG_YufB"/>
</dbReference>
<evidence type="ECO:0000313" key="3">
    <source>
        <dbReference type="Proteomes" id="UP000614996"/>
    </source>
</evidence>
<dbReference type="RefSeq" id="WP_207125486.1">
    <property type="nucleotide sequence ID" value="NZ_BOPO01000053.1"/>
</dbReference>
<sequence>MTGWIGGVLVGIGVVFVVGAGWAALLFRDTLDRLHLLSPAAVIGVPLVGIGLVVATGTHLSSAMILLTVAVQAVTGPALTTAIARSRLRRDQLLADRSR</sequence>
<dbReference type="GO" id="GO:0015297">
    <property type="term" value="F:antiporter activity"/>
    <property type="evidence" value="ECO:0007669"/>
    <property type="project" value="InterPro"/>
</dbReference>
<feature type="transmembrane region" description="Helical" evidence="1">
    <location>
        <begin position="63"/>
        <end position="84"/>
    </location>
</feature>
<dbReference type="Proteomes" id="UP000614996">
    <property type="component" value="Unassembled WGS sequence"/>
</dbReference>
<accession>A0A8J4AA13</accession>
<dbReference type="GO" id="GO:0098662">
    <property type="term" value="P:inorganic cation transmembrane transport"/>
    <property type="evidence" value="ECO:0007669"/>
    <property type="project" value="InterPro"/>
</dbReference>
<organism evidence="2 3">
    <name type="scientific">Actinocatenispora comari</name>
    <dbReference type="NCBI Taxonomy" id="2807577"/>
    <lineage>
        <taxon>Bacteria</taxon>
        <taxon>Bacillati</taxon>
        <taxon>Actinomycetota</taxon>
        <taxon>Actinomycetes</taxon>
        <taxon>Micromonosporales</taxon>
        <taxon>Micromonosporaceae</taxon>
        <taxon>Actinocatenispora</taxon>
    </lineage>
</organism>
<comment type="caution">
    <text evidence="2">The sequence shown here is derived from an EMBL/GenBank/DDBJ whole genome shotgun (WGS) entry which is preliminary data.</text>
</comment>
<evidence type="ECO:0000313" key="2">
    <source>
        <dbReference type="EMBL" id="GIL27746.1"/>
    </source>
</evidence>
<evidence type="ECO:0008006" key="4">
    <source>
        <dbReference type="Google" id="ProtNLM"/>
    </source>
</evidence>
<gene>
    <name evidence="2" type="ORF">NUM_30000</name>
</gene>
<reference evidence="3" key="1">
    <citation type="journal article" date="2021" name="Int. J. Syst. Evol. Microbiol.">
        <title>Actinocatenispora comari sp. nov., an endophytic actinomycete isolated from aerial parts of Comarum salesowianum.</title>
        <authorList>
            <person name="Oyunbileg N."/>
            <person name="Iizaka Y."/>
            <person name="Hamada M."/>
            <person name="Davaapurev B.O."/>
            <person name="Fukumoto A."/>
            <person name="Tsetseg B."/>
            <person name="Kato F."/>
            <person name="Tamura T."/>
            <person name="Batkhuu J."/>
            <person name="Anzai Y."/>
        </authorList>
    </citation>
    <scope>NUCLEOTIDE SEQUENCE [LARGE SCALE GENOMIC DNA]</scope>
    <source>
        <strain evidence="3">NUM-2625</strain>
    </source>
</reference>
<name>A0A8J4AA13_9ACTN</name>
<keyword evidence="1" id="KW-0812">Transmembrane</keyword>
<feature type="transmembrane region" description="Helical" evidence="1">
    <location>
        <begin position="6"/>
        <end position="27"/>
    </location>
</feature>
<dbReference type="EMBL" id="BOPO01000053">
    <property type="protein sequence ID" value="GIL27746.1"/>
    <property type="molecule type" value="Genomic_DNA"/>
</dbReference>
<proteinExistence type="predicted"/>